<reference evidence="2 3" key="1">
    <citation type="journal article" date="2018" name="Sci. Rep.">
        <title>Genome sequence of the cauliflower mushroom Sparassis crispa (Hanabiratake) and its association with beneficial usage.</title>
        <authorList>
            <person name="Kiyama R."/>
            <person name="Furutani Y."/>
            <person name="Kawaguchi K."/>
            <person name="Nakanishi T."/>
        </authorList>
    </citation>
    <scope>NUCLEOTIDE SEQUENCE [LARGE SCALE GENOMIC DNA]</scope>
</reference>
<accession>A0A401GQM4</accession>
<keyword evidence="1" id="KW-0472">Membrane</keyword>
<sequence length="83" mass="9009">MVSPGHAEMTIRQQGYHPYRLSVRVDQPLATGDVGSRIPAAVVGGCTMITLTIECAIGKAQRARRHRPPVLITSKRFTLSPAI</sequence>
<protein>
    <recommendedName>
        <fullName evidence="4">PEGA domain-containing protein</fullName>
    </recommendedName>
</protein>
<dbReference type="AlphaFoldDB" id="A0A401GQM4"/>
<evidence type="ECO:0000313" key="2">
    <source>
        <dbReference type="EMBL" id="GBE84460.1"/>
    </source>
</evidence>
<dbReference type="InParanoid" id="A0A401GQM4"/>
<keyword evidence="3" id="KW-1185">Reference proteome</keyword>
<keyword evidence="1" id="KW-1133">Transmembrane helix</keyword>
<comment type="caution">
    <text evidence="2">The sequence shown here is derived from an EMBL/GenBank/DDBJ whole genome shotgun (WGS) entry which is preliminary data.</text>
</comment>
<organism evidence="2 3">
    <name type="scientific">Sparassis crispa</name>
    <dbReference type="NCBI Taxonomy" id="139825"/>
    <lineage>
        <taxon>Eukaryota</taxon>
        <taxon>Fungi</taxon>
        <taxon>Dikarya</taxon>
        <taxon>Basidiomycota</taxon>
        <taxon>Agaricomycotina</taxon>
        <taxon>Agaricomycetes</taxon>
        <taxon>Polyporales</taxon>
        <taxon>Sparassidaceae</taxon>
        <taxon>Sparassis</taxon>
    </lineage>
</organism>
<evidence type="ECO:0008006" key="4">
    <source>
        <dbReference type="Google" id="ProtNLM"/>
    </source>
</evidence>
<keyword evidence="1" id="KW-0812">Transmembrane</keyword>
<dbReference type="GeneID" id="38781377"/>
<evidence type="ECO:0000313" key="3">
    <source>
        <dbReference type="Proteomes" id="UP000287166"/>
    </source>
</evidence>
<dbReference type="RefSeq" id="XP_027615373.1">
    <property type="nucleotide sequence ID" value="XM_027759572.1"/>
</dbReference>
<feature type="transmembrane region" description="Helical" evidence="1">
    <location>
        <begin position="38"/>
        <end position="57"/>
    </location>
</feature>
<dbReference type="EMBL" id="BFAD01000006">
    <property type="protein sequence ID" value="GBE84460.1"/>
    <property type="molecule type" value="Genomic_DNA"/>
</dbReference>
<name>A0A401GQM4_9APHY</name>
<proteinExistence type="predicted"/>
<evidence type="ECO:0000256" key="1">
    <source>
        <dbReference type="SAM" id="Phobius"/>
    </source>
</evidence>
<dbReference type="Proteomes" id="UP000287166">
    <property type="component" value="Unassembled WGS sequence"/>
</dbReference>
<gene>
    <name evidence="2" type="ORF">SCP_0604390</name>
</gene>